<dbReference type="RefSeq" id="WP_085125179.1">
    <property type="nucleotide sequence ID" value="NZ_FWZX01000025.1"/>
</dbReference>
<protein>
    <recommendedName>
        <fullName evidence="9">Phosphopantetheine adenylyltransferase</fullName>
        <ecNumber evidence="9">2.7.7.3</ecNumber>
    </recommendedName>
    <alternativeName>
        <fullName evidence="9">Dephospho-CoA pyrophosphorylase</fullName>
    </alternativeName>
    <alternativeName>
        <fullName evidence="9">Pantetheine-phosphate adenylyltransferase</fullName>
        <shortName evidence="9">PPAT</shortName>
    </alternativeName>
</protein>
<evidence type="ECO:0000256" key="4">
    <source>
        <dbReference type="ARBA" id="ARBA00022741"/>
    </source>
</evidence>
<dbReference type="Proteomes" id="UP000192917">
    <property type="component" value="Unassembled WGS sequence"/>
</dbReference>
<dbReference type="GO" id="GO:0004595">
    <property type="term" value="F:pantetheine-phosphate adenylyltransferase activity"/>
    <property type="evidence" value="ECO:0007669"/>
    <property type="project" value="UniProtKB-UniRule"/>
</dbReference>
<dbReference type="UniPathway" id="UPA00241">
    <property type="reaction ID" value="UER00355"/>
</dbReference>
<evidence type="ECO:0000256" key="3">
    <source>
        <dbReference type="ARBA" id="ARBA00022695"/>
    </source>
</evidence>
<comment type="similarity">
    <text evidence="9">Belongs to the bacterial CoaD family.</text>
</comment>
<comment type="cofactor">
    <cofactor evidence="9">
        <name>Mg(2+)</name>
        <dbReference type="ChEBI" id="CHEBI:18420"/>
    </cofactor>
</comment>
<accession>A0A1Y6CH36</accession>
<sequence length="189" mass="20857">MVGTSERAPRIGVYPGTFDPITLGHLDIIKRASGLVDHLVVAVARNAGKNPLFGVAERLEMVRDELEALDSRGAKLEARAFDNLLMTFCQQAGAGVILRGLRAVSDFEYEFQMAGMNARLDPKIETVFLMASERQQFISSRFVKEIGRLGGDITSFVSPRVARRLAESFNLEAGNGQRDSRSVQTLREI</sequence>
<comment type="subcellular location">
    <subcellularLocation>
        <location evidence="9">Cytoplasm</location>
    </subcellularLocation>
</comment>
<evidence type="ECO:0000256" key="2">
    <source>
        <dbReference type="ARBA" id="ARBA00022679"/>
    </source>
</evidence>
<dbReference type="AlphaFoldDB" id="A0A1Y6CH36"/>
<evidence type="ECO:0000313" key="12">
    <source>
        <dbReference type="Proteomes" id="UP000192917"/>
    </source>
</evidence>
<dbReference type="InterPro" id="IPR014729">
    <property type="entry name" value="Rossmann-like_a/b/a_fold"/>
</dbReference>
<dbReference type="GO" id="GO:0015937">
    <property type="term" value="P:coenzyme A biosynthetic process"/>
    <property type="evidence" value="ECO:0007669"/>
    <property type="project" value="UniProtKB-UniRule"/>
</dbReference>
<reference evidence="11 12" key="1">
    <citation type="submission" date="2017-04" db="EMBL/GenBank/DDBJ databases">
        <authorList>
            <person name="Afonso C.L."/>
            <person name="Miller P.J."/>
            <person name="Scott M.A."/>
            <person name="Spackman E."/>
            <person name="Goraichik I."/>
            <person name="Dimitrov K.M."/>
            <person name="Suarez D.L."/>
            <person name="Swayne D.E."/>
        </authorList>
    </citation>
    <scope>NUCLEOTIDE SEQUENCE [LARGE SCALE GENOMIC DNA]</scope>
    <source>
        <strain evidence="11 12">USBA 355</strain>
    </source>
</reference>
<organism evidence="11 12">
    <name type="scientific">Tistlia consotensis USBA 355</name>
    <dbReference type="NCBI Taxonomy" id="560819"/>
    <lineage>
        <taxon>Bacteria</taxon>
        <taxon>Pseudomonadati</taxon>
        <taxon>Pseudomonadota</taxon>
        <taxon>Alphaproteobacteria</taxon>
        <taxon>Rhodospirillales</taxon>
        <taxon>Rhodovibrionaceae</taxon>
        <taxon>Tistlia</taxon>
    </lineage>
</organism>
<evidence type="ECO:0000256" key="8">
    <source>
        <dbReference type="ARBA" id="ARBA00029346"/>
    </source>
</evidence>
<feature type="binding site" evidence="9">
    <location>
        <position position="25"/>
    </location>
    <ligand>
        <name>ATP</name>
        <dbReference type="ChEBI" id="CHEBI:30616"/>
    </ligand>
</feature>
<evidence type="ECO:0000256" key="9">
    <source>
        <dbReference type="HAMAP-Rule" id="MF_00151"/>
    </source>
</evidence>
<keyword evidence="4 9" id="KW-0547">Nucleotide-binding</keyword>
<dbReference type="HAMAP" id="MF_00151">
    <property type="entry name" value="PPAT_bact"/>
    <property type="match status" value="1"/>
</dbReference>
<feature type="binding site" evidence="9">
    <location>
        <position position="49"/>
    </location>
    <ligand>
        <name>substrate</name>
    </ligand>
</feature>
<keyword evidence="2 9" id="KW-0808">Transferase</keyword>
<feature type="binding site" evidence="9">
    <location>
        <position position="99"/>
    </location>
    <ligand>
        <name>substrate</name>
    </ligand>
</feature>
<dbReference type="InterPro" id="IPR001980">
    <property type="entry name" value="PPAT"/>
</dbReference>
<evidence type="ECO:0000259" key="10">
    <source>
        <dbReference type="Pfam" id="PF01467"/>
    </source>
</evidence>
<feature type="binding site" evidence="9">
    <location>
        <begin position="17"/>
        <end position="18"/>
    </location>
    <ligand>
        <name>ATP</name>
        <dbReference type="ChEBI" id="CHEBI:30616"/>
    </ligand>
</feature>
<feature type="binding site" evidence="9">
    <location>
        <begin position="135"/>
        <end position="141"/>
    </location>
    <ligand>
        <name>ATP</name>
        <dbReference type="ChEBI" id="CHEBI:30616"/>
    </ligand>
</feature>
<dbReference type="PRINTS" id="PR01020">
    <property type="entry name" value="LPSBIOSNTHSS"/>
</dbReference>
<dbReference type="Pfam" id="PF01467">
    <property type="entry name" value="CTP_transf_like"/>
    <property type="match status" value="1"/>
</dbReference>
<keyword evidence="5 9" id="KW-0067">ATP-binding</keyword>
<evidence type="ECO:0000256" key="6">
    <source>
        <dbReference type="ARBA" id="ARBA00022842"/>
    </source>
</evidence>
<dbReference type="GO" id="GO:0005524">
    <property type="term" value="F:ATP binding"/>
    <property type="evidence" value="ECO:0007669"/>
    <property type="project" value="UniProtKB-KW"/>
</dbReference>
<comment type="catalytic activity">
    <reaction evidence="8 9">
        <text>(R)-4'-phosphopantetheine + ATP + H(+) = 3'-dephospho-CoA + diphosphate</text>
        <dbReference type="Rhea" id="RHEA:19801"/>
        <dbReference type="ChEBI" id="CHEBI:15378"/>
        <dbReference type="ChEBI" id="CHEBI:30616"/>
        <dbReference type="ChEBI" id="CHEBI:33019"/>
        <dbReference type="ChEBI" id="CHEBI:57328"/>
        <dbReference type="ChEBI" id="CHEBI:61723"/>
        <dbReference type="EC" id="2.7.7.3"/>
    </reaction>
</comment>
<dbReference type="GO" id="GO:0005737">
    <property type="term" value="C:cytoplasm"/>
    <property type="evidence" value="ECO:0007669"/>
    <property type="project" value="UniProtKB-SubCell"/>
</dbReference>
<dbReference type="SUPFAM" id="SSF52374">
    <property type="entry name" value="Nucleotidylyl transferase"/>
    <property type="match status" value="1"/>
</dbReference>
<gene>
    <name evidence="9" type="primary">coaD</name>
    <name evidence="11" type="ORF">SAMN05428998_12517</name>
</gene>
<dbReference type="PANTHER" id="PTHR21342:SF1">
    <property type="entry name" value="PHOSPHOPANTETHEINE ADENYLYLTRANSFERASE"/>
    <property type="match status" value="1"/>
</dbReference>
<dbReference type="CDD" id="cd02163">
    <property type="entry name" value="PPAT"/>
    <property type="match status" value="1"/>
</dbReference>
<evidence type="ECO:0000256" key="7">
    <source>
        <dbReference type="ARBA" id="ARBA00022993"/>
    </source>
</evidence>
<feature type="binding site" evidence="9">
    <location>
        <position position="85"/>
    </location>
    <ligand>
        <name>substrate</name>
    </ligand>
</feature>
<feature type="site" description="Transition state stabilizer" evidence="9">
    <location>
        <position position="25"/>
    </location>
</feature>
<keyword evidence="3 9" id="KW-0548">Nucleotidyltransferase</keyword>
<comment type="subunit">
    <text evidence="9">Homohexamer.</text>
</comment>
<dbReference type="EC" id="2.7.7.3" evidence="9"/>
<feature type="binding site" evidence="9">
    <location>
        <position position="110"/>
    </location>
    <ligand>
        <name>ATP</name>
        <dbReference type="ChEBI" id="CHEBI:30616"/>
    </ligand>
</feature>
<dbReference type="PANTHER" id="PTHR21342">
    <property type="entry name" value="PHOSPHOPANTETHEINE ADENYLYLTRANSFERASE"/>
    <property type="match status" value="1"/>
</dbReference>
<feature type="binding site" evidence="9">
    <location>
        <position position="17"/>
    </location>
    <ligand>
        <name>substrate</name>
    </ligand>
</feature>
<dbReference type="EMBL" id="FWZX01000025">
    <property type="protein sequence ID" value="SMF63945.1"/>
    <property type="molecule type" value="Genomic_DNA"/>
</dbReference>
<dbReference type="STRING" id="560819.SAMN05428998_12517"/>
<evidence type="ECO:0000313" key="11">
    <source>
        <dbReference type="EMBL" id="SMF63945.1"/>
    </source>
</evidence>
<name>A0A1Y6CH36_9PROT</name>
<keyword evidence="12" id="KW-1185">Reference proteome</keyword>
<keyword evidence="7 9" id="KW-0173">Coenzyme A biosynthesis</keyword>
<dbReference type="Gene3D" id="3.40.50.620">
    <property type="entry name" value="HUPs"/>
    <property type="match status" value="1"/>
</dbReference>
<evidence type="ECO:0000256" key="5">
    <source>
        <dbReference type="ARBA" id="ARBA00022840"/>
    </source>
</evidence>
<feature type="domain" description="Cytidyltransferase-like" evidence="10">
    <location>
        <begin position="13"/>
        <end position="145"/>
    </location>
</feature>
<dbReference type="NCBIfam" id="TIGR01510">
    <property type="entry name" value="coaD_prev_kdtB"/>
    <property type="match status" value="1"/>
</dbReference>
<comment type="pathway">
    <text evidence="9">Cofactor biosynthesis; coenzyme A biosynthesis; CoA from (R)-pantothenate: step 4/5.</text>
</comment>
<keyword evidence="6 9" id="KW-0460">Magnesium</keyword>
<proteinExistence type="inferred from homology"/>
<comment type="function">
    <text evidence="9">Reversibly transfers an adenylyl group from ATP to 4'-phosphopantetheine, yielding dephospho-CoA (dPCoA) and pyrophosphate.</text>
</comment>
<dbReference type="NCBIfam" id="TIGR00125">
    <property type="entry name" value="cyt_tran_rel"/>
    <property type="match status" value="1"/>
</dbReference>
<evidence type="ECO:0000256" key="1">
    <source>
        <dbReference type="ARBA" id="ARBA00022490"/>
    </source>
</evidence>
<feature type="binding site" evidence="9">
    <location>
        <begin position="100"/>
        <end position="102"/>
    </location>
    <ligand>
        <name>ATP</name>
        <dbReference type="ChEBI" id="CHEBI:30616"/>
    </ligand>
</feature>
<keyword evidence="1 9" id="KW-0963">Cytoplasm</keyword>
<dbReference type="InterPro" id="IPR004821">
    <property type="entry name" value="Cyt_trans-like"/>
</dbReference>